<dbReference type="PANTHER" id="PTHR11439">
    <property type="entry name" value="GAG-POL-RELATED RETROTRANSPOSON"/>
    <property type="match status" value="1"/>
</dbReference>
<evidence type="ECO:0000313" key="1">
    <source>
        <dbReference type="Proteomes" id="UP000087766"/>
    </source>
</evidence>
<dbReference type="Proteomes" id="UP000087766">
    <property type="component" value="Chromosome 10"/>
</dbReference>
<dbReference type="CDD" id="cd09272">
    <property type="entry name" value="RNase_HI_RT_Ty1"/>
    <property type="match status" value="1"/>
</dbReference>
<organism evidence="1 2">
    <name type="scientific">Vigna radiata var. radiata</name>
    <name type="common">Mung bean</name>
    <name type="synonym">Phaseolus aureus</name>
    <dbReference type="NCBI Taxonomy" id="3916"/>
    <lineage>
        <taxon>Eukaryota</taxon>
        <taxon>Viridiplantae</taxon>
        <taxon>Streptophyta</taxon>
        <taxon>Embryophyta</taxon>
        <taxon>Tracheophyta</taxon>
        <taxon>Spermatophyta</taxon>
        <taxon>Magnoliopsida</taxon>
        <taxon>eudicotyledons</taxon>
        <taxon>Gunneridae</taxon>
        <taxon>Pentapetalae</taxon>
        <taxon>rosids</taxon>
        <taxon>fabids</taxon>
        <taxon>Fabales</taxon>
        <taxon>Fabaceae</taxon>
        <taxon>Papilionoideae</taxon>
        <taxon>50 kb inversion clade</taxon>
        <taxon>NPAAA clade</taxon>
        <taxon>indigoferoid/millettioid clade</taxon>
        <taxon>Phaseoleae</taxon>
        <taxon>Vigna</taxon>
    </lineage>
</organism>
<dbReference type="SUPFAM" id="SSF56672">
    <property type="entry name" value="DNA/RNA polymerases"/>
    <property type="match status" value="1"/>
</dbReference>
<dbReference type="OrthoDB" id="414945at2759"/>
<keyword evidence="1" id="KW-1185">Reference proteome</keyword>
<dbReference type="PANTHER" id="PTHR11439:SF498">
    <property type="entry name" value="DNAK FAMILY PROTEIN"/>
    <property type="match status" value="1"/>
</dbReference>
<sequence length="160" mass="18324">MQKPTDYHYQALQHVLRYVKSSPSKGLFFAANSDIQIKGFSDSDMATCPNTRRSTTGYCIFMGSSLVSWRSKKQSTVSRSSTEAEYRALAVTVCEVQWLRYLIQDLQVQPIATAVLYCDNNSARHITHNQSFHERTKHIDLDCHVVREKIQAQLLHLLSE</sequence>
<dbReference type="KEGG" id="vra:106774681"/>
<dbReference type="STRING" id="3916.A0A1S3VG69"/>
<evidence type="ECO:0000313" key="2">
    <source>
        <dbReference type="RefSeq" id="XP_014517212.1"/>
    </source>
</evidence>
<name>A0A1S3VG69_VIGRR</name>
<reference evidence="2" key="2">
    <citation type="submission" date="2025-08" db="UniProtKB">
        <authorList>
            <consortium name="RefSeq"/>
        </authorList>
    </citation>
    <scope>IDENTIFICATION</scope>
    <source>
        <tissue evidence="2">Leaf</tissue>
    </source>
</reference>
<dbReference type="InterPro" id="IPR043502">
    <property type="entry name" value="DNA/RNA_pol_sf"/>
</dbReference>
<dbReference type="AlphaFoldDB" id="A0A1S3VG69"/>
<accession>A0A1S3VG69</accession>
<gene>
    <name evidence="2" type="primary">LOC106774681</name>
</gene>
<protein>
    <submittedName>
        <fullName evidence="2">Uncharacterized protein LOC106774681</fullName>
    </submittedName>
</protein>
<proteinExistence type="predicted"/>
<dbReference type="RefSeq" id="XP_014517212.1">
    <property type="nucleotide sequence ID" value="XM_014661726.1"/>
</dbReference>
<dbReference type="GeneID" id="106774681"/>
<reference evidence="1" key="1">
    <citation type="journal article" date="2014" name="Nat. Commun.">
        <title>Genome sequence of mungbean and insights into evolution within Vigna species.</title>
        <authorList>
            <person name="Kang Y.J."/>
            <person name="Kim S.K."/>
            <person name="Kim M.Y."/>
            <person name="Lestari P."/>
            <person name="Kim K.H."/>
            <person name="Ha B.K."/>
            <person name="Jun T.H."/>
            <person name="Hwang W.J."/>
            <person name="Lee T."/>
            <person name="Lee J."/>
            <person name="Shim S."/>
            <person name="Yoon M.Y."/>
            <person name="Jang Y.E."/>
            <person name="Han K.S."/>
            <person name="Taeprayoon P."/>
            <person name="Yoon N."/>
            <person name="Somta P."/>
            <person name="Tanya P."/>
            <person name="Kim K.S."/>
            <person name="Gwag J.G."/>
            <person name="Moon J.K."/>
            <person name="Lee Y.H."/>
            <person name="Park B.S."/>
            <person name="Bombarely A."/>
            <person name="Doyle J.J."/>
            <person name="Jackson S.A."/>
            <person name="Schafleitner R."/>
            <person name="Srinives P."/>
            <person name="Varshney R.K."/>
            <person name="Lee S.H."/>
        </authorList>
    </citation>
    <scope>NUCLEOTIDE SEQUENCE [LARGE SCALE GENOMIC DNA]</scope>
    <source>
        <strain evidence="1">cv. VC1973A</strain>
    </source>
</reference>